<dbReference type="Gene3D" id="1.10.230.10">
    <property type="entry name" value="Cytochrome P450-Terp, domain 2"/>
    <property type="match status" value="1"/>
</dbReference>
<evidence type="ECO:0000313" key="4">
    <source>
        <dbReference type="Proteomes" id="UP000681041"/>
    </source>
</evidence>
<keyword evidence="3" id="KW-0456">Lyase</keyword>
<reference evidence="3" key="1">
    <citation type="submission" date="2020-07" db="EMBL/GenBank/DDBJ databases">
        <title>Methanobacterium. sp. MethCan genome.</title>
        <authorList>
            <person name="Postec A."/>
            <person name="Quemeneur M."/>
        </authorList>
    </citation>
    <scope>NUCLEOTIDE SEQUENCE</scope>
    <source>
        <strain evidence="3">MethCAN</strain>
    </source>
</reference>
<dbReference type="Pfam" id="PF00285">
    <property type="entry name" value="Citrate_synt"/>
    <property type="match status" value="1"/>
</dbReference>
<dbReference type="GeneID" id="64819881"/>
<dbReference type="GO" id="GO:0016829">
    <property type="term" value="F:lyase activity"/>
    <property type="evidence" value="ECO:0007669"/>
    <property type="project" value="UniProtKB-KW"/>
</dbReference>
<dbReference type="EMBL" id="CP058560">
    <property type="protein sequence ID" value="QUH22976.1"/>
    <property type="molecule type" value="Genomic_DNA"/>
</dbReference>
<dbReference type="InterPro" id="IPR036969">
    <property type="entry name" value="Citrate_synthase_sf"/>
</dbReference>
<evidence type="ECO:0000256" key="2">
    <source>
        <dbReference type="ARBA" id="ARBA00022679"/>
    </source>
</evidence>
<keyword evidence="4" id="KW-1185">Reference proteome</keyword>
<dbReference type="PANTHER" id="PTHR11739">
    <property type="entry name" value="CITRATE SYNTHASE"/>
    <property type="match status" value="1"/>
</dbReference>
<dbReference type="GO" id="GO:0046912">
    <property type="term" value="F:acyltransferase activity, acyl groups converted into alkyl on transfer"/>
    <property type="evidence" value="ECO:0007669"/>
    <property type="project" value="InterPro"/>
</dbReference>
<dbReference type="Gene3D" id="1.10.580.10">
    <property type="entry name" value="Citrate Synthase, domain 1"/>
    <property type="match status" value="2"/>
</dbReference>
<dbReference type="NCBIfam" id="NF004869">
    <property type="entry name" value="PRK06224.1-6"/>
    <property type="match status" value="1"/>
</dbReference>
<dbReference type="NCBIfam" id="NF004866">
    <property type="entry name" value="PRK06224.1-3"/>
    <property type="match status" value="1"/>
</dbReference>
<dbReference type="OrthoDB" id="21302at2157"/>
<comment type="similarity">
    <text evidence="1">Belongs to the citrate synthase family.</text>
</comment>
<keyword evidence="2" id="KW-0808">Transferase</keyword>
<accession>A0A8T8K394</accession>
<dbReference type="KEGG" id="meme:HYG87_03910"/>
<dbReference type="GO" id="GO:0006099">
    <property type="term" value="P:tricarboxylic acid cycle"/>
    <property type="evidence" value="ECO:0007669"/>
    <property type="project" value="TreeGrafter"/>
</dbReference>
<dbReference type="AlphaFoldDB" id="A0A8T8K394"/>
<protein>
    <submittedName>
        <fullName evidence="3">Citryl-CoA lyase</fullName>
    </submittedName>
</protein>
<gene>
    <name evidence="3" type="ORF">HYG87_03910</name>
</gene>
<dbReference type="InterPro" id="IPR016142">
    <property type="entry name" value="Citrate_synth-like_lrg_a-sub"/>
</dbReference>
<dbReference type="CDD" id="cd06100">
    <property type="entry name" value="CCL_ACL-C"/>
    <property type="match status" value="1"/>
</dbReference>
<organism evidence="3 4">
    <name type="scientific">Methanobacterium alkalithermotolerans</name>
    <dbReference type="NCBI Taxonomy" id="2731220"/>
    <lineage>
        <taxon>Archaea</taxon>
        <taxon>Methanobacteriati</taxon>
        <taxon>Methanobacteriota</taxon>
        <taxon>Methanomada group</taxon>
        <taxon>Methanobacteria</taxon>
        <taxon>Methanobacteriales</taxon>
        <taxon>Methanobacteriaceae</taxon>
        <taxon>Methanobacterium</taxon>
    </lineage>
</organism>
<sequence length="285" mass="31870">MAIGRESLENVFKINNPKWRTSITKVEPNNIVTRGYSQESLIGNISFSEMVYLLIKGEIPEKKESEMLSAVLVSFCDHGVTPPSTQAARLMASAGSKVHACIAGGLLAFGKNHAGAIEKSMRAFQEFIQNSKPETDIRVMAEEFVNNYIEKGNKVPGFGHRYHSEDPRATRLIQLAQEYDCIGDHTRLAMAVQEVMVEKKGIKMNIDGANSGILSDMGFNWRTGTGIFMIGRLPGLISHVYEEKVREPDFRKFFDIEEIYYDGAENRSADEINMATLNSIPRLVD</sequence>
<dbReference type="Proteomes" id="UP000681041">
    <property type="component" value="Chromosome"/>
</dbReference>
<dbReference type="InterPro" id="IPR016143">
    <property type="entry name" value="Citrate_synth-like_sm_a-sub"/>
</dbReference>
<dbReference type="RefSeq" id="WP_211533922.1">
    <property type="nucleotide sequence ID" value="NZ_CP058560.1"/>
</dbReference>
<evidence type="ECO:0000256" key="1">
    <source>
        <dbReference type="ARBA" id="ARBA00010566"/>
    </source>
</evidence>
<dbReference type="GO" id="GO:0005975">
    <property type="term" value="P:carbohydrate metabolic process"/>
    <property type="evidence" value="ECO:0007669"/>
    <property type="project" value="TreeGrafter"/>
</dbReference>
<evidence type="ECO:0000313" key="3">
    <source>
        <dbReference type="EMBL" id="QUH22976.1"/>
    </source>
</evidence>
<dbReference type="SUPFAM" id="SSF48256">
    <property type="entry name" value="Citrate synthase"/>
    <property type="match status" value="1"/>
</dbReference>
<proteinExistence type="inferred from homology"/>
<dbReference type="InterPro" id="IPR002020">
    <property type="entry name" value="Citrate_synthase"/>
</dbReference>
<name>A0A8T8K394_9EURY</name>
<dbReference type="PANTHER" id="PTHR11739:SF4">
    <property type="entry name" value="CITRATE SYNTHASE, PEROXISOMAL"/>
    <property type="match status" value="1"/>
</dbReference>